<dbReference type="EMBL" id="JAALLT010000002">
    <property type="protein sequence ID" value="NGP76195.1"/>
    <property type="molecule type" value="Genomic_DNA"/>
</dbReference>
<dbReference type="GO" id="GO:0032259">
    <property type="term" value="P:methylation"/>
    <property type="evidence" value="ECO:0007669"/>
    <property type="project" value="UniProtKB-KW"/>
</dbReference>
<dbReference type="Pfam" id="PF04072">
    <property type="entry name" value="LCM"/>
    <property type="match status" value="1"/>
</dbReference>
<dbReference type="SUPFAM" id="SSF53335">
    <property type="entry name" value="S-adenosyl-L-methionine-dependent methyltransferases"/>
    <property type="match status" value="1"/>
</dbReference>
<keyword evidence="4" id="KW-1185">Reference proteome</keyword>
<dbReference type="AlphaFoldDB" id="A0A6M1T2E4"/>
<gene>
    <name evidence="3" type="ORF">G3570_06100</name>
</gene>
<protein>
    <recommendedName>
        <fullName evidence="5">S-adenosyl-L-methionine-dependent methyltransferase</fullName>
    </recommendedName>
</protein>
<dbReference type="InterPro" id="IPR007213">
    <property type="entry name" value="Ppm1/Ppm2/Tcmp"/>
</dbReference>
<keyword evidence="2" id="KW-0808">Transferase</keyword>
<evidence type="ECO:0000313" key="4">
    <source>
        <dbReference type="Proteomes" id="UP000473278"/>
    </source>
</evidence>
<dbReference type="Proteomes" id="UP000473278">
    <property type="component" value="Unassembled WGS sequence"/>
</dbReference>
<proteinExistence type="predicted"/>
<keyword evidence="1" id="KW-0489">Methyltransferase</keyword>
<sequence length="295" mass="33793">MNSGRFSKTAAYVAIKFYGLTQIELYRKLFDEEVITFYDRIVAALPLPLKRYHSFLKQAWFRSLCIFLEESLLPGDLMHILMRKFYISSSIDRLITQGYSQIIILGAGFDHIGVTYSRKGISCLELDTASVIEIKKHFLELHAYSNSKLNSYPVNIYRTGLSDLLPGIPSIDPDARTIVIAEGFFDYLTPQKCSETLNALTHFFRSDLKFISTVFSLEQLTSFHAFVFENAVKAVGEKLQLHASIEEFRNILMKNNFQIKHILQNNEMYNENNVLKNSNLAILPGFYLLEAGKSK</sequence>
<dbReference type="GO" id="GO:0008168">
    <property type="term" value="F:methyltransferase activity"/>
    <property type="evidence" value="ECO:0007669"/>
    <property type="project" value="UniProtKB-KW"/>
</dbReference>
<organism evidence="3 4">
    <name type="scientific">Halalkalibaculum roseum</name>
    <dbReference type="NCBI Taxonomy" id="2709311"/>
    <lineage>
        <taxon>Bacteria</taxon>
        <taxon>Pseudomonadati</taxon>
        <taxon>Balneolota</taxon>
        <taxon>Balneolia</taxon>
        <taxon>Balneolales</taxon>
        <taxon>Balneolaceae</taxon>
        <taxon>Halalkalibaculum</taxon>
    </lineage>
</organism>
<evidence type="ECO:0000313" key="3">
    <source>
        <dbReference type="EMBL" id="NGP76195.1"/>
    </source>
</evidence>
<dbReference type="RefSeq" id="WP_165140321.1">
    <property type="nucleotide sequence ID" value="NZ_JAALLT010000002.1"/>
</dbReference>
<name>A0A6M1T2E4_9BACT</name>
<evidence type="ECO:0000256" key="2">
    <source>
        <dbReference type="ARBA" id="ARBA00022679"/>
    </source>
</evidence>
<evidence type="ECO:0008006" key="5">
    <source>
        <dbReference type="Google" id="ProtNLM"/>
    </source>
</evidence>
<dbReference type="Gene3D" id="3.40.50.150">
    <property type="entry name" value="Vaccinia Virus protein VP39"/>
    <property type="match status" value="1"/>
</dbReference>
<comment type="caution">
    <text evidence="3">The sequence shown here is derived from an EMBL/GenBank/DDBJ whole genome shotgun (WGS) entry which is preliminary data.</text>
</comment>
<accession>A0A6M1T2E4</accession>
<reference evidence="3 4" key="1">
    <citation type="submission" date="2020-02" db="EMBL/GenBank/DDBJ databases">
        <title>Balneolaceae bacterium YR4-1, complete genome.</title>
        <authorList>
            <person name="Li Y."/>
            <person name="Wu S."/>
        </authorList>
    </citation>
    <scope>NUCLEOTIDE SEQUENCE [LARGE SCALE GENOMIC DNA]</scope>
    <source>
        <strain evidence="3 4">YR4-1</strain>
    </source>
</reference>
<evidence type="ECO:0000256" key="1">
    <source>
        <dbReference type="ARBA" id="ARBA00022603"/>
    </source>
</evidence>
<dbReference type="InterPro" id="IPR029063">
    <property type="entry name" value="SAM-dependent_MTases_sf"/>
</dbReference>